<evidence type="ECO:0000256" key="1">
    <source>
        <dbReference type="SAM" id="SignalP"/>
    </source>
</evidence>
<feature type="signal peptide" evidence="1">
    <location>
        <begin position="1"/>
        <end position="18"/>
    </location>
</feature>
<proteinExistence type="predicted"/>
<protein>
    <submittedName>
        <fullName evidence="2">Uncharacterized protein</fullName>
    </submittedName>
</protein>
<evidence type="ECO:0000313" key="2">
    <source>
        <dbReference type="EMBL" id="VVC89508.1"/>
    </source>
</evidence>
<gene>
    <name evidence="2" type="ORF">LSINAPIS_LOCUS2609</name>
</gene>
<name>A0A5E4PWJ5_9NEOP</name>
<evidence type="ECO:0000313" key="3">
    <source>
        <dbReference type="Proteomes" id="UP000324832"/>
    </source>
</evidence>
<organism evidence="2 3">
    <name type="scientific">Leptidea sinapis</name>
    <dbReference type="NCBI Taxonomy" id="189913"/>
    <lineage>
        <taxon>Eukaryota</taxon>
        <taxon>Metazoa</taxon>
        <taxon>Ecdysozoa</taxon>
        <taxon>Arthropoda</taxon>
        <taxon>Hexapoda</taxon>
        <taxon>Insecta</taxon>
        <taxon>Pterygota</taxon>
        <taxon>Neoptera</taxon>
        <taxon>Endopterygota</taxon>
        <taxon>Lepidoptera</taxon>
        <taxon>Glossata</taxon>
        <taxon>Ditrysia</taxon>
        <taxon>Papilionoidea</taxon>
        <taxon>Pieridae</taxon>
        <taxon>Dismorphiinae</taxon>
        <taxon>Leptidea</taxon>
    </lineage>
</organism>
<keyword evidence="3" id="KW-1185">Reference proteome</keyword>
<feature type="chain" id="PRO_5022687372" evidence="1">
    <location>
        <begin position="19"/>
        <end position="63"/>
    </location>
</feature>
<reference evidence="2 3" key="1">
    <citation type="submission" date="2017-07" db="EMBL/GenBank/DDBJ databases">
        <authorList>
            <person name="Talla V."/>
            <person name="Backstrom N."/>
        </authorList>
    </citation>
    <scope>NUCLEOTIDE SEQUENCE [LARGE SCALE GENOMIC DNA]</scope>
</reference>
<keyword evidence="1" id="KW-0732">Signal</keyword>
<sequence length="63" mass="7169">MIVRFLSVLLVGAVLVAAHNGEGNDDNEDTHQVRRLSALRKPSNITPIYNRYNFRDKNEEITS</sequence>
<dbReference type="AlphaFoldDB" id="A0A5E4PWJ5"/>
<accession>A0A5E4PWJ5</accession>
<dbReference type="EMBL" id="FZQP02000559">
    <property type="protein sequence ID" value="VVC89508.1"/>
    <property type="molecule type" value="Genomic_DNA"/>
</dbReference>
<dbReference type="Proteomes" id="UP000324832">
    <property type="component" value="Unassembled WGS sequence"/>
</dbReference>